<keyword evidence="9" id="KW-0050">Antiport</keyword>
<evidence type="ECO:0000259" key="11">
    <source>
        <dbReference type="Pfam" id="PF00999"/>
    </source>
</evidence>
<keyword evidence="2 9" id="KW-0813">Transport</keyword>
<reference evidence="12" key="1">
    <citation type="submission" date="2025-08" db="UniProtKB">
        <authorList>
            <consortium name="Ensembl"/>
        </authorList>
    </citation>
    <scope>IDENTIFICATION</scope>
</reference>
<dbReference type="InterPro" id="IPR018422">
    <property type="entry name" value="Cation/H_exchanger_CPA1"/>
</dbReference>
<dbReference type="PANTHER" id="PTHR10110">
    <property type="entry name" value="SODIUM/HYDROGEN EXCHANGER"/>
    <property type="match status" value="1"/>
</dbReference>
<feature type="transmembrane region" description="Helical" evidence="10">
    <location>
        <begin position="103"/>
        <end position="123"/>
    </location>
</feature>
<evidence type="ECO:0000256" key="7">
    <source>
        <dbReference type="ARBA" id="ARBA00023136"/>
    </source>
</evidence>
<evidence type="ECO:0000256" key="3">
    <source>
        <dbReference type="ARBA" id="ARBA00022692"/>
    </source>
</evidence>
<feature type="transmembrane region" description="Helical" evidence="10">
    <location>
        <begin position="178"/>
        <end position="200"/>
    </location>
</feature>
<dbReference type="STRING" id="7757.ENSPMAP00000000899"/>
<sequence>PPAQVFFLYLLPPIVLDAGYFMPVRPFLDNLGTILWYAVLGTLWNVFGVGLTLHAVCALVPSLGLASLGLVHLLLFASLISAVDPVAVLAVFEEIHVNEQLHILVFGESLLNDAVTVVLYNLFRAFSTMKVVTSVDVLLGATKFLVVGLGGVLIGALLGMVAALTTRFSDHTRVIEPLFVFLYSYLAYLIAEMFQLSGIMA</sequence>
<dbReference type="GO" id="GO:0005886">
    <property type="term" value="C:plasma membrane"/>
    <property type="evidence" value="ECO:0007669"/>
    <property type="project" value="TreeGrafter"/>
</dbReference>
<dbReference type="GO" id="GO:0015385">
    <property type="term" value="F:sodium:proton antiporter activity"/>
    <property type="evidence" value="ECO:0007669"/>
    <property type="project" value="InterPro"/>
</dbReference>
<keyword evidence="4 10" id="KW-1133">Transmembrane helix</keyword>
<evidence type="ECO:0000256" key="8">
    <source>
        <dbReference type="ARBA" id="ARBA00023201"/>
    </source>
</evidence>
<accession>S4R6R9</accession>
<dbReference type="PANTHER" id="PTHR10110:SF89">
    <property type="entry name" value="SODIUM_HYDROGEN EXCHANGER 2"/>
    <property type="match status" value="1"/>
</dbReference>
<evidence type="ECO:0000256" key="9">
    <source>
        <dbReference type="RuleBase" id="RU003722"/>
    </source>
</evidence>
<comment type="similarity">
    <text evidence="9">Belongs to the monovalent cation:proton antiporter 1 (CPA1) transporter (TC 2.A.36) family.</text>
</comment>
<dbReference type="Gene3D" id="6.10.140.1330">
    <property type="match status" value="1"/>
</dbReference>
<dbReference type="GO" id="GO:0015386">
    <property type="term" value="F:potassium:proton antiporter activity"/>
    <property type="evidence" value="ECO:0007669"/>
    <property type="project" value="TreeGrafter"/>
</dbReference>
<dbReference type="GO" id="GO:0051453">
    <property type="term" value="P:regulation of intracellular pH"/>
    <property type="evidence" value="ECO:0007669"/>
    <property type="project" value="TreeGrafter"/>
</dbReference>
<dbReference type="InterPro" id="IPR006153">
    <property type="entry name" value="Cation/H_exchanger_TM"/>
</dbReference>
<feature type="transmembrane region" description="Helical" evidence="10">
    <location>
        <begin position="69"/>
        <end position="91"/>
    </location>
</feature>
<dbReference type="Pfam" id="PF00999">
    <property type="entry name" value="Na_H_Exchanger"/>
    <property type="match status" value="1"/>
</dbReference>
<dbReference type="GeneTree" id="ENSGT00940000156807"/>
<dbReference type="OMA" id="CAWQWIL"/>
<feature type="transmembrane region" description="Helical" evidence="10">
    <location>
        <begin position="143"/>
        <end position="166"/>
    </location>
</feature>
<organism evidence="12">
    <name type="scientific">Petromyzon marinus</name>
    <name type="common">Sea lamprey</name>
    <dbReference type="NCBI Taxonomy" id="7757"/>
    <lineage>
        <taxon>Eukaryota</taxon>
        <taxon>Metazoa</taxon>
        <taxon>Chordata</taxon>
        <taxon>Craniata</taxon>
        <taxon>Vertebrata</taxon>
        <taxon>Cyclostomata</taxon>
        <taxon>Hyperoartia</taxon>
        <taxon>Petromyzontiformes</taxon>
        <taxon>Petromyzontidae</taxon>
        <taxon>Petromyzon</taxon>
    </lineage>
</organism>
<evidence type="ECO:0000256" key="1">
    <source>
        <dbReference type="ARBA" id="ARBA00004141"/>
    </source>
</evidence>
<evidence type="ECO:0000256" key="4">
    <source>
        <dbReference type="ARBA" id="ARBA00022989"/>
    </source>
</evidence>
<keyword evidence="3 9" id="KW-0812">Transmembrane</keyword>
<evidence type="ECO:0000313" key="12">
    <source>
        <dbReference type="Ensembl" id="ENSPMAP00000000899.1"/>
    </source>
</evidence>
<keyword evidence="5" id="KW-0915">Sodium</keyword>
<dbReference type="AlphaFoldDB" id="S4R6R9"/>
<keyword evidence="8 9" id="KW-0739">Sodium transport</keyword>
<dbReference type="InterPro" id="IPR004709">
    <property type="entry name" value="NaH_exchanger"/>
</dbReference>
<dbReference type="Ensembl" id="ENSPMAT00000000903.1">
    <property type="protein sequence ID" value="ENSPMAP00000000899.1"/>
    <property type="gene ID" value="ENSPMAG00000000825.1"/>
</dbReference>
<dbReference type="GO" id="GO:0098719">
    <property type="term" value="P:sodium ion import across plasma membrane"/>
    <property type="evidence" value="ECO:0007669"/>
    <property type="project" value="TreeGrafter"/>
</dbReference>
<feature type="transmembrane region" description="Helical" evidence="10">
    <location>
        <begin position="6"/>
        <end position="22"/>
    </location>
</feature>
<reference evidence="12" key="2">
    <citation type="submission" date="2025-09" db="UniProtKB">
        <authorList>
            <consortium name="Ensembl"/>
        </authorList>
    </citation>
    <scope>IDENTIFICATION</scope>
</reference>
<comment type="subcellular location">
    <subcellularLocation>
        <location evidence="1">Membrane</location>
        <topology evidence="1">Multi-pass membrane protein</topology>
    </subcellularLocation>
</comment>
<evidence type="ECO:0000256" key="6">
    <source>
        <dbReference type="ARBA" id="ARBA00023065"/>
    </source>
</evidence>
<evidence type="ECO:0000256" key="2">
    <source>
        <dbReference type="ARBA" id="ARBA00022448"/>
    </source>
</evidence>
<keyword evidence="7 10" id="KW-0472">Membrane</keyword>
<evidence type="ECO:0000256" key="5">
    <source>
        <dbReference type="ARBA" id="ARBA00023053"/>
    </source>
</evidence>
<dbReference type="HOGENOM" id="CLU_065591_0_0_1"/>
<keyword evidence="6 9" id="KW-0406">Ion transport</keyword>
<dbReference type="NCBIfam" id="TIGR00840">
    <property type="entry name" value="b_cpa1"/>
    <property type="match status" value="1"/>
</dbReference>
<evidence type="ECO:0000256" key="10">
    <source>
        <dbReference type="SAM" id="Phobius"/>
    </source>
</evidence>
<feature type="domain" description="Cation/H+ exchanger transmembrane" evidence="11">
    <location>
        <begin position="4"/>
        <end position="201"/>
    </location>
</feature>
<dbReference type="PRINTS" id="PR01084">
    <property type="entry name" value="NAHEXCHNGR"/>
</dbReference>
<protein>
    <recommendedName>
        <fullName evidence="9">Sodium/hydrogen exchanger</fullName>
    </recommendedName>
</protein>
<name>S4R6R9_PETMA</name>
<feature type="transmembrane region" description="Helical" evidence="10">
    <location>
        <begin position="34"/>
        <end position="63"/>
    </location>
</feature>
<proteinExistence type="inferred from homology"/>